<feature type="region of interest" description="Disordered" evidence="1">
    <location>
        <begin position="225"/>
        <end position="251"/>
    </location>
</feature>
<protein>
    <recommendedName>
        <fullName evidence="4">DUF222 domain-containing protein</fullName>
    </recommendedName>
</protein>
<reference evidence="3" key="1">
    <citation type="journal article" date="2019" name="Int. J. Syst. Evol. Microbiol.">
        <title>The Global Catalogue of Microorganisms (GCM) 10K type strain sequencing project: providing services to taxonomists for standard genome sequencing and annotation.</title>
        <authorList>
            <consortium name="The Broad Institute Genomics Platform"/>
            <consortium name="The Broad Institute Genome Sequencing Center for Infectious Disease"/>
            <person name="Wu L."/>
            <person name="Ma J."/>
        </authorList>
    </citation>
    <scope>NUCLEOTIDE SEQUENCE [LARGE SCALE GENOMIC DNA]</scope>
    <source>
        <strain evidence="3">JCM 9933</strain>
    </source>
</reference>
<proteinExistence type="predicted"/>
<keyword evidence="3" id="KW-1185">Reference proteome</keyword>
<dbReference type="Proteomes" id="UP001501588">
    <property type="component" value="Unassembled WGS sequence"/>
</dbReference>
<evidence type="ECO:0008006" key="4">
    <source>
        <dbReference type="Google" id="ProtNLM"/>
    </source>
</evidence>
<comment type="caution">
    <text evidence="2">The sequence shown here is derived from an EMBL/GenBank/DDBJ whole genome shotgun (WGS) entry which is preliminary data.</text>
</comment>
<name>A0ABP3PUB0_9PROT</name>
<evidence type="ECO:0000313" key="2">
    <source>
        <dbReference type="EMBL" id="GAA0571160.1"/>
    </source>
</evidence>
<gene>
    <name evidence="2" type="ORF">GCM10009416_07200</name>
</gene>
<evidence type="ECO:0000256" key="1">
    <source>
        <dbReference type="SAM" id="MobiDB-lite"/>
    </source>
</evidence>
<dbReference type="EMBL" id="BAAAFZ010000008">
    <property type="protein sequence ID" value="GAA0571160.1"/>
    <property type="molecule type" value="Genomic_DNA"/>
</dbReference>
<organism evidence="2 3">
    <name type="scientific">Craurococcus roseus</name>
    <dbReference type="NCBI Taxonomy" id="77585"/>
    <lineage>
        <taxon>Bacteria</taxon>
        <taxon>Pseudomonadati</taxon>
        <taxon>Pseudomonadota</taxon>
        <taxon>Alphaproteobacteria</taxon>
        <taxon>Acetobacterales</taxon>
        <taxon>Acetobacteraceae</taxon>
        <taxon>Craurococcus</taxon>
    </lineage>
</organism>
<sequence length="251" mass="26784">MNPFRGKPLMEAVRLLLAELARIQAAPEKDQRTAATDMVVHLGLFVDALESRREGTLKVCSLSGPLRNLATALRALDEGDVHPMLLPDAGKRRLRMDGGEDATQGRRPKLPLYKLLARADGAAAMQIAMDCGAKRTAAAAAAVAKAITGSEVLVGVKRKPAVAVERWRDQILELNEERTFGEIAPGEPAERWAAGAFNEQVSLTRALAATSGVPPKEVADRIIRGLRDRNSPAGQGGNSGLARAKSGRPMS</sequence>
<evidence type="ECO:0000313" key="3">
    <source>
        <dbReference type="Proteomes" id="UP001501588"/>
    </source>
</evidence>
<accession>A0ABP3PUB0</accession>